<proteinExistence type="predicted"/>
<reference evidence="3 4" key="1">
    <citation type="submission" date="2019-06" db="EMBL/GenBank/DDBJ databases">
        <title>Whole genome shotgun sequence of Pseudonocardia hydrocarbonoxydans NBRC 14498.</title>
        <authorList>
            <person name="Hosoyama A."/>
            <person name="Uohara A."/>
            <person name="Ohji S."/>
            <person name="Ichikawa N."/>
        </authorList>
    </citation>
    <scope>NUCLEOTIDE SEQUENCE [LARGE SCALE GENOMIC DNA]</scope>
    <source>
        <strain evidence="3 4">NBRC 14498</strain>
    </source>
</reference>
<organism evidence="3 4">
    <name type="scientific">Pseudonocardia hydrocarbonoxydans</name>
    <dbReference type="NCBI Taxonomy" id="76726"/>
    <lineage>
        <taxon>Bacteria</taxon>
        <taxon>Bacillati</taxon>
        <taxon>Actinomycetota</taxon>
        <taxon>Actinomycetes</taxon>
        <taxon>Pseudonocardiales</taxon>
        <taxon>Pseudonocardiaceae</taxon>
        <taxon>Pseudonocardia</taxon>
    </lineage>
</organism>
<dbReference type="AlphaFoldDB" id="A0A4Y3WTK0"/>
<accession>A0A4Y3WTK0</accession>
<dbReference type="GO" id="GO:0005524">
    <property type="term" value="F:ATP binding"/>
    <property type="evidence" value="ECO:0007669"/>
    <property type="project" value="UniProtKB-KW"/>
</dbReference>
<keyword evidence="1" id="KW-0547">Nucleotide-binding</keyword>
<dbReference type="PANTHER" id="PTHR16305:SF35">
    <property type="entry name" value="TRANSCRIPTIONAL ACTIVATOR DOMAIN"/>
    <property type="match status" value="1"/>
</dbReference>
<protein>
    <submittedName>
        <fullName evidence="3">Uncharacterized protein</fullName>
    </submittedName>
</protein>
<comment type="caution">
    <text evidence="3">The sequence shown here is derived from an EMBL/GenBank/DDBJ whole genome shotgun (WGS) entry which is preliminary data.</text>
</comment>
<dbReference type="PANTHER" id="PTHR16305">
    <property type="entry name" value="TESTICULAR SOLUBLE ADENYLYL CYCLASE"/>
    <property type="match status" value="1"/>
</dbReference>
<evidence type="ECO:0000256" key="2">
    <source>
        <dbReference type="ARBA" id="ARBA00022840"/>
    </source>
</evidence>
<evidence type="ECO:0000313" key="3">
    <source>
        <dbReference type="EMBL" id="GEC21828.1"/>
    </source>
</evidence>
<dbReference type="GO" id="GO:0004016">
    <property type="term" value="F:adenylate cyclase activity"/>
    <property type="evidence" value="ECO:0007669"/>
    <property type="project" value="TreeGrafter"/>
</dbReference>
<dbReference type="EMBL" id="BJNG01000037">
    <property type="protein sequence ID" value="GEC21828.1"/>
    <property type="molecule type" value="Genomic_DNA"/>
</dbReference>
<dbReference type="GO" id="GO:0005737">
    <property type="term" value="C:cytoplasm"/>
    <property type="evidence" value="ECO:0007669"/>
    <property type="project" value="TreeGrafter"/>
</dbReference>
<evidence type="ECO:0000313" key="4">
    <source>
        <dbReference type="Proteomes" id="UP000320338"/>
    </source>
</evidence>
<keyword evidence="2" id="KW-0067">ATP-binding</keyword>
<keyword evidence="4" id="KW-1185">Reference proteome</keyword>
<sequence>MWRRLVDRAAGNALFLRQLGRLVASEGADAATTALPLGIRDVLGRRLDRLPGRTVATLARAAVLGREIDVDLLLEVGALRGSQTEDEIVDDLDSGVVAGLLQAGSPGELRFTHALVRDAAYERIPPVRRARLHLDVLDALERRAGGHVFALAHHAALSLRAATADRALPHLLTGARQAQRAGAVAEAAGYWRAALRAHDLGAGSTAQRLEAHRELVRCIAAGGDLVAAGAERAVSIRVAEEIGSPDDVGRAWVWDTPGLWSTRPFTDQHSVVDRISAVLDRVDPADAHLRARLLATRAAEAEPWGLETGLRSAEAALALARRLDDPRLLCQALNVQYLQTFRHSDVTFAARTGREMLDVATAAGLLDHQALAHLVLASDAVGRGDLGSVPEHVRGAVRAGTTGQLPALLLAASLFAATADLVHGHVDRARAAFVDATDRIAASGDPNAALVRIWALTTVEHAAGDTSPLLPQLLDLRARYPRGVLDDQLATALLDAGDEAGARALWPIPAWPRNSTWLSVTALRADLAVRLRDPVEAARCHQDLLPWSGQLVRSLNGVLVHGPVDGFLARTAALLGRADDARRHRTAAGELARRIGAPHWVPA</sequence>
<evidence type="ECO:0000256" key="1">
    <source>
        <dbReference type="ARBA" id="ARBA00022741"/>
    </source>
</evidence>
<dbReference type="Proteomes" id="UP000320338">
    <property type="component" value="Unassembled WGS sequence"/>
</dbReference>
<gene>
    <name evidence="3" type="ORF">PHY01_41110</name>
</gene>
<name>A0A4Y3WTK0_9PSEU</name>